<dbReference type="EMBL" id="ASPP01024823">
    <property type="protein sequence ID" value="ETO08657.1"/>
    <property type="molecule type" value="Genomic_DNA"/>
</dbReference>
<evidence type="ECO:0000313" key="3">
    <source>
        <dbReference type="Proteomes" id="UP000023152"/>
    </source>
</evidence>
<feature type="region of interest" description="Disordered" evidence="1">
    <location>
        <begin position="216"/>
        <end position="237"/>
    </location>
</feature>
<protein>
    <recommendedName>
        <fullName evidence="4">Alpha-ketoglutarate-dependent dioxygenase AlkB-like domain-containing protein</fullName>
    </recommendedName>
</protein>
<dbReference type="GO" id="GO:0051213">
    <property type="term" value="F:dioxygenase activity"/>
    <property type="evidence" value="ECO:0007669"/>
    <property type="project" value="InterPro"/>
</dbReference>
<evidence type="ECO:0000256" key="1">
    <source>
        <dbReference type="SAM" id="MobiDB-lite"/>
    </source>
</evidence>
<dbReference type="SUPFAM" id="SSF51197">
    <property type="entry name" value="Clavaminate synthase-like"/>
    <property type="match status" value="1"/>
</dbReference>
<gene>
    <name evidence="2" type="ORF">RFI_28730</name>
</gene>
<organism evidence="2 3">
    <name type="scientific">Reticulomyxa filosa</name>
    <dbReference type="NCBI Taxonomy" id="46433"/>
    <lineage>
        <taxon>Eukaryota</taxon>
        <taxon>Sar</taxon>
        <taxon>Rhizaria</taxon>
        <taxon>Retaria</taxon>
        <taxon>Foraminifera</taxon>
        <taxon>Monothalamids</taxon>
        <taxon>Reticulomyxidae</taxon>
        <taxon>Reticulomyxa</taxon>
    </lineage>
</organism>
<dbReference type="InterPro" id="IPR037151">
    <property type="entry name" value="AlkB-like_sf"/>
</dbReference>
<dbReference type="AlphaFoldDB" id="X6M5B2"/>
<sequence length="390" mass="45013">MSVESRKDDISIETLTKPTFVLNHNGLNVDCYVLSPEHYIYCIHNWIDYKEGQSVRKTLRKIAEPDLMRHGNRRHTLYFDAMETKDLTKHYYRYGNKDWPMIQNIPAEFKAIKDNITQKLNIDLNGIVYNVYTSKHSCIWWHTDLQEGIGDCVCTLTFGRTGYLQFRKMNSPLPYRPKSTHPQELPTLPLERMAMATDASESKKSTVDKDILSQDEASLKQEQHDTNTKAKKSIKKKDALKGDMTARAAVTGTVITTVIMQMQMKSQIQVKVNVHVTMVMMVLLTVPCRHGTLCIMGPGINEHFQHRINVPSRQELDAALQEFQSIDRENLTFHFHFDTDVTQTVKNWDTSYSIFEDHNSQSTPKFQDLLNASKESYSRLFKNSVQTKAL</sequence>
<dbReference type="PANTHER" id="PTHR31212:SF4">
    <property type="entry name" value="ALPHA-KETOGLUTARATE-DEPENDENT DIOXYGENASE ALKB HOMOLOG 3"/>
    <property type="match status" value="1"/>
</dbReference>
<evidence type="ECO:0008006" key="4">
    <source>
        <dbReference type="Google" id="ProtNLM"/>
    </source>
</evidence>
<feature type="compositionally biased region" description="Basic and acidic residues" evidence="1">
    <location>
        <begin position="216"/>
        <end position="228"/>
    </location>
</feature>
<name>X6M5B2_RETFI</name>
<dbReference type="PANTHER" id="PTHR31212">
    <property type="entry name" value="ALPHA-KETOGLUTARATE-DEPENDENT DIOXYGENASE ALKB HOMOLOG 3"/>
    <property type="match status" value="1"/>
</dbReference>
<dbReference type="Proteomes" id="UP000023152">
    <property type="component" value="Unassembled WGS sequence"/>
</dbReference>
<dbReference type="InterPro" id="IPR032854">
    <property type="entry name" value="ALKBH3"/>
</dbReference>
<comment type="caution">
    <text evidence="2">The sequence shown here is derived from an EMBL/GenBank/DDBJ whole genome shotgun (WGS) entry which is preliminary data.</text>
</comment>
<accession>X6M5B2</accession>
<dbReference type="GO" id="GO:0006307">
    <property type="term" value="P:DNA alkylation repair"/>
    <property type="evidence" value="ECO:0007669"/>
    <property type="project" value="InterPro"/>
</dbReference>
<keyword evidence="3" id="KW-1185">Reference proteome</keyword>
<proteinExistence type="predicted"/>
<dbReference type="Gene3D" id="2.60.120.590">
    <property type="entry name" value="Alpha-ketoglutarate-dependent dioxygenase AlkB-like"/>
    <property type="match status" value="1"/>
</dbReference>
<evidence type="ECO:0000313" key="2">
    <source>
        <dbReference type="EMBL" id="ETO08657.1"/>
    </source>
</evidence>
<reference evidence="2 3" key="1">
    <citation type="journal article" date="2013" name="Curr. Biol.">
        <title>The Genome of the Foraminiferan Reticulomyxa filosa.</title>
        <authorList>
            <person name="Glockner G."/>
            <person name="Hulsmann N."/>
            <person name="Schleicher M."/>
            <person name="Noegel A.A."/>
            <person name="Eichinger L."/>
            <person name="Gallinger C."/>
            <person name="Pawlowski J."/>
            <person name="Sierra R."/>
            <person name="Euteneuer U."/>
            <person name="Pillet L."/>
            <person name="Moustafa A."/>
            <person name="Platzer M."/>
            <person name="Groth M."/>
            <person name="Szafranski K."/>
            <person name="Schliwa M."/>
        </authorList>
    </citation>
    <scope>NUCLEOTIDE SEQUENCE [LARGE SCALE GENOMIC DNA]</scope>
</reference>